<dbReference type="Pfam" id="PF00384">
    <property type="entry name" value="Molybdopterin"/>
    <property type="match status" value="1"/>
</dbReference>
<dbReference type="InterPro" id="IPR006656">
    <property type="entry name" value="Mopterin_OxRdtase"/>
</dbReference>
<dbReference type="GO" id="GO:0043546">
    <property type="term" value="F:molybdopterin cofactor binding"/>
    <property type="evidence" value="ECO:0007669"/>
    <property type="project" value="InterPro"/>
</dbReference>
<dbReference type="EMBL" id="CP108195">
    <property type="protein sequence ID" value="WTS16977.1"/>
    <property type="molecule type" value="Genomic_DNA"/>
</dbReference>
<evidence type="ECO:0000256" key="3">
    <source>
        <dbReference type="ARBA" id="ARBA00022505"/>
    </source>
</evidence>
<evidence type="ECO:0000256" key="5">
    <source>
        <dbReference type="ARBA" id="ARBA00022764"/>
    </source>
</evidence>
<dbReference type="GO" id="GO:0030288">
    <property type="term" value="C:outer membrane-bounded periplasmic space"/>
    <property type="evidence" value="ECO:0007669"/>
    <property type="project" value="TreeGrafter"/>
</dbReference>
<dbReference type="InterPro" id="IPR006655">
    <property type="entry name" value="Mopterin_OxRdtase_prok_CS"/>
</dbReference>
<evidence type="ECO:0000256" key="4">
    <source>
        <dbReference type="ARBA" id="ARBA00022723"/>
    </source>
</evidence>
<gene>
    <name evidence="11" type="ORF">OHU69_41610</name>
</gene>
<dbReference type="Pfam" id="PF01568">
    <property type="entry name" value="Molydop_binding"/>
    <property type="match status" value="1"/>
</dbReference>
<dbReference type="InterPro" id="IPR050612">
    <property type="entry name" value="Prok_Mopterin_Oxidored"/>
</dbReference>
<keyword evidence="3" id="KW-0500">Molybdenum</keyword>
<evidence type="ECO:0000259" key="8">
    <source>
        <dbReference type="Pfam" id="PF00384"/>
    </source>
</evidence>
<feature type="region of interest" description="Disordered" evidence="7">
    <location>
        <begin position="1"/>
        <end position="33"/>
    </location>
</feature>
<dbReference type="FunFam" id="2.40.40.20:FF:000009">
    <property type="entry name" value="Biotin sulfoxide reductase 2"/>
    <property type="match status" value="1"/>
</dbReference>
<keyword evidence="4" id="KW-0479">Metal-binding</keyword>
<dbReference type="Gene3D" id="3.90.55.10">
    <property type="entry name" value="Dimethylsulfoxide Reductase, domain 3"/>
    <property type="match status" value="1"/>
</dbReference>
<feature type="domain" description="Molybdopterin oxidoreductase N-terminal" evidence="10">
    <location>
        <begin position="24"/>
        <end position="64"/>
    </location>
</feature>
<feature type="region of interest" description="Disordered" evidence="7">
    <location>
        <begin position="770"/>
        <end position="801"/>
    </location>
</feature>
<feature type="compositionally biased region" description="Basic and acidic residues" evidence="7">
    <location>
        <begin position="788"/>
        <end position="801"/>
    </location>
</feature>
<name>A0AAU1UHM7_9ACTN</name>
<evidence type="ECO:0000256" key="2">
    <source>
        <dbReference type="ARBA" id="ARBA00010312"/>
    </source>
</evidence>
<accession>A0AAU1UHM7</accession>
<dbReference type="PANTHER" id="PTHR43742:SF10">
    <property type="entry name" value="TRIMETHYLAMINE-N-OXIDE REDUCTASE 2"/>
    <property type="match status" value="1"/>
</dbReference>
<keyword evidence="5" id="KW-0574">Periplasm</keyword>
<dbReference type="GO" id="GO:0016491">
    <property type="term" value="F:oxidoreductase activity"/>
    <property type="evidence" value="ECO:0007669"/>
    <property type="project" value="UniProtKB-KW"/>
</dbReference>
<evidence type="ECO:0000313" key="11">
    <source>
        <dbReference type="EMBL" id="WTS16977.1"/>
    </source>
</evidence>
<dbReference type="CDD" id="cd02793">
    <property type="entry name" value="MopB_CT_DMSOR-BSOR-TMAOR"/>
    <property type="match status" value="1"/>
</dbReference>
<dbReference type="InterPro" id="IPR041954">
    <property type="entry name" value="CT_DMSOR/BSOR/TMAOR"/>
</dbReference>
<comment type="similarity">
    <text evidence="2">Belongs to the prokaryotic molybdopterin-containing oxidoreductase family.</text>
</comment>
<dbReference type="Gene3D" id="3.40.50.740">
    <property type="match status" value="1"/>
</dbReference>
<dbReference type="GO" id="GO:0030151">
    <property type="term" value="F:molybdenum ion binding"/>
    <property type="evidence" value="ECO:0007669"/>
    <property type="project" value="TreeGrafter"/>
</dbReference>
<dbReference type="PROSITE" id="PS00490">
    <property type="entry name" value="MOLYBDOPTERIN_PROK_2"/>
    <property type="match status" value="1"/>
</dbReference>
<sequence>MSPAPSARTVPGESRRTPAAARPTTSHWGAYSVHPGDDGSLGILPHPEDPSPSPLLRNIEGALRHPTRVRRPAVRRGWLDHGPGPTDRRGREPFVEVGWDEALDLVAAELARVRDEHGPQAVFGGSYGWASAGRFHHAQSQLHRFLSQYGGYTASRNSYSLGASLVLLPHLVGATGADAVLRSASSWPTIAEHTELIVAFGGIPAKNVHVTPGGVTRHTTPGHLDALAAAGTHVALVSPLRADLPPGPDTTWYPVVPATDTALMLGLAHTLLSENLHDRAFLDRCTTGFETFTHYLEGRHDGITKDADWAAAICGIDAETIRDLAHRMAASRTLITVTWSLQRVQHGEQTVWAGLALAALLGQIGLPGGGFGHGYGSMGDVGDHGPQVRLPHLPQGPNPVSEFIPCARIADLLLHPGASYDYDGERRTYPDIRLVHWAGGNPFHHHQDLGRLRRAFGRPDTVVVHEPHWTATARHADIVLPVTTTLEREDIGGGRRDTHLIAMHQAIDPVGEARDDHAILAGLAARLGFAERFTEGRTLRQWLEHLYDNWRDTLRADGATVPAFDAFWTTGQLRLPSGPSHFTLFEDFRRDPQRHPLDTPSGRIEIASATLDALRLDDCPGHPTWLEPDEWPGSPTSERHPLLLIANQPTTRLHSQYDMGALSLGAKVADREPVEMHPADAAARGIADGDLVRIFNDRGAVLAGAVRTEGLRRGVLRLPTGAWFDPAPDTPDSRPLCVHGNPNTLTADLPTSRLTQGCTGQHALVEMERYEGEPPPVTVRNPPPLLERTARTAHTDRPETP</sequence>
<feature type="compositionally biased region" description="Pro residues" evidence="7">
    <location>
        <begin position="773"/>
        <end position="785"/>
    </location>
</feature>
<evidence type="ECO:0000256" key="1">
    <source>
        <dbReference type="ARBA" id="ARBA00001942"/>
    </source>
</evidence>
<proteinExistence type="inferred from homology"/>
<dbReference type="InterPro" id="IPR009010">
    <property type="entry name" value="Asp_de-COase-like_dom_sf"/>
</dbReference>
<comment type="cofactor">
    <cofactor evidence="1">
        <name>Mo-bis(molybdopterin guanine dinucleotide)</name>
        <dbReference type="ChEBI" id="CHEBI:60539"/>
    </cofactor>
</comment>
<dbReference type="PANTHER" id="PTHR43742">
    <property type="entry name" value="TRIMETHYLAMINE-N-OXIDE REDUCTASE"/>
    <property type="match status" value="1"/>
</dbReference>
<evidence type="ECO:0000259" key="10">
    <source>
        <dbReference type="Pfam" id="PF18364"/>
    </source>
</evidence>
<dbReference type="GO" id="GO:0009061">
    <property type="term" value="P:anaerobic respiration"/>
    <property type="evidence" value="ECO:0007669"/>
    <property type="project" value="TreeGrafter"/>
</dbReference>
<evidence type="ECO:0000259" key="9">
    <source>
        <dbReference type="Pfam" id="PF01568"/>
    </source>
</evidence>
<protein>
    <submittedName>
        <fullName evidence="11">Molybdopterin-dependent oxidoreductase</fullName>
    </submittedName>
</protein>
<dbReference type="SUPFAM" id="SSF53706">
    <property type="entry name" value="Formate dehydrogenase/DMSO reductase, domains 1-3"/>
    <property type="match status" value="1"/>
</dbReference>
<reference evidence="11" key="1">
    <citation type="submission" date="2022-10" db="EMBL/GenBank/DDBJ databases">
        <title>The complete genomes of actinobacterial strains from the NBC collection.</title>
        <authorList>
            <person name="Joergensen T.S."/>
            <person name="Alvarez Arevalo M."/>
            <person name="Sterndorff E.B."/>
            <person name="Faurdal D."/>
            <person name="Vuksanovic O."/>
            <person name="Mourched A.-S."/>
            <person name="Charusanti P."/>
            <person name="Shaw S."/>
            <person name="Blin K."/>
            <person name="Weber T."/>
        </authorList>
    </citation>
    <scope>NUCLEOTIDE SEQUENCE</scope>
    <source>
        <strain evidence="11">NBC_00119</strain>
    </source>
</reference>
<dbReference type="Gene3D" id="2.40.40.20">
    <property type="match status" value="1"/>
</dbReference>
<dbReference type="Pfam" id="PF18364">
    <property type="entry name" value="Molybdopterin_N"/>
    <property type="match status" value="1"/>
</dbReference>
<dbReference type="Gene3D" id="3.40.228.10">
    <property type="entry name" value="Dimethylsulfoxide Reductase, domain 2"/>
    <property type="match status" value="1"/>
</dbReference>
<organism evidence="11">
    <name type="scientific">Streptomyces sp. NBC_00119</name>
    <dbReference type="NCBI Taxonomy" id="2975659"/>
    <lineage>
        <taxon>Bacteria</taxon>
        <taxon>Bacillati</taxon>
        <taxon>Actinomycetota</taxon>
        <taxon>Actinomycetes</taxon>
        <taxon>Kitasatosporales</taxon>
        <taxon>Streptomycetaceae</taxon>
        <taxon>Streptomyces</taxon>
    </lineage>
</organism>
<feature type="domain" description="Molybdopterin oxidoreductase" evidence="8">
    <location>
        <begin position="68"/>
        <end position="525"/>
    </location>
</feature>
<dbReference type="SUPFAM" id="SSF50692">
    <property type="entry name" value="ADC-like"/>
    <property type="match status" value="1"/>
</dbReference>
<keyword evidence="6" id="KW-0560">Oxidoreductase</keyword>
<feature type="domain" description="Molybdopterin dinucleotide-binding" evidence="9">
    <location>
        <begin position="642"/>
        <end position="759"/>
    </location>
</feature>
<evidence type="ECO:0000256" key="7">
    <source>
        <dbReference type="SAM" id="MobiDB-lite"/>
    </source>
</evidence>
<dbReference type="InterPro" id="IPR041460">
    <property type="entry name" value="Molybdopterin_N"/>
</dbReference>
<dbReference type="GO" id="GO:0009055">
    <property type="term" value="F:electron transfer activity"/>
    <property type="evidence" value="ECO:0007669"/>
    <property type="project" value="TreeGrafter"/>
</dbReference>
<dbReference type="InterPro" id="IPR006657">
    <property type="entry name" value="MoPterin_dinucl-bd_dom"/>
</dbReference>
<dbReference type="AlphaFoldDB" id="A0AAU1UHM7"/>
<evidence type="ECO:0000256" key="6">
    <source>
        <dbReference type="ARBA" id="ARBA00023002"/>
    </source>
</evidence>